<dbReference type="EMBL" id="AP018553">
    <property type="protein sequence ID" value="BBD73236.1"/>
    <property type="molecule type" value="Genomic_DNA"/>
</dbReference>
<dbReference type="KEGG" id="sacd:HS1genome_1625"/>
<dbReference type="EMBL" id="BMQS01000003">
    <property type="protein sequence ID" value="GGT89705.1"/>
    <property type="molecule type" value="Genomic_DNA"/>
</dbReference>
<sequence length="132" mass="14717">MTTDRKDPIGIIEKIGIIEGVEIGGFSTVHVANAIMQLESVLDAVIVGVMFEGDILLGFKALVVPKGEFRGKLREEDVRNYLKSLNRFPEEWLPDRVIFVESIPRTSTGNLDKKEVIRILFSEGNSGNKKDT</sequence>
<name>A0A348B4Y4_9CREN</name>
<evidence type="ECO:0000313" key="3">
    <source>
        <dbReference type="EMBL" id="GGT89705.1"/>
    </source>
</evidence>
<gene>
    <name evidence="3" type="ORF">GCM10007116_04440</name>
    <name evidence="2" type="ORF">HS1genome_1625</name>
</gene>
<evidence type="ECO:0000259" key="1">
    <source>
        <dbReference type="Pfam" id="PF13193"/>
    </source>
</evidence>
<dbReference type="GeneID" id="69060093"/>
<accession>A0A348B4Y4</accession>
<protein>
    <recommendedName>
        <fullName evidence="1">AMP-binding enzyme C-terminal domain-containing protein</fullName>
    </recommendedName>
</protein>
<reference evidence="3" key="4">
    <citation type="submission" date="2020-09" db="EMBL/GenBank/DDBJ databases">
        <authorList>
            <person name="Sun Q."/>
            <person name="Ohkuma M."/>
        </authorList>
    </citation>
    <scope>NUCLEOTIDE SEQUENCE</scope>
    <source>
        <strain evidence="3">JCM 31740</strain>
    </source>
</reference>
<dbReference type="InterPro" id="IPR025110">
    <property type="entry name" value="AMP-bd_C"/>
</dbReference>
<feature type="domain" description="AMP-binding enzyme C-terminal" evidence="1">
    <location>
        <begin position="31"/>
        <end position="109"/>
    </location>
</feature>
<organism evidence="2 4">
    <name type="scientific">Sulfodiicoccus acidiphilus</name>
    <dbReference type="NCBI Taxonomy" id="1670455"/>
    <lineage>
        <taxon>Archaea</taxon>
        <taxon>Thermoproteota</taxon>
        <taxon>Thermoprotei</taxon>
        <taxon>Sulfolobales</taxon>
        <taxon>Sulfolobaceae</taxon>
        <taxon>Sulfodiicoccus</taxon>
    </lineage>
</organism>
<reference evidence="3" key="1">
    <citation type="journal article" date="2014" name="Int. J. Syst. Evol. Microbiol.">
        <title>Complete genome sequence of Corynebacterium casei LMG S-19264T (=DSM 44701T), isolated from a smear-ripened cheese.</title>
        <authorList>
            <consortium name="US DOE Joint Genome Institute (JGI-PGF)"/>
            <person name="Walter F."/>
            <person name="Albersmeier A."/>
            <person name="Kalinowski J."/>
            <person name="Ruckert C."/>
        </authorList>
    </citation>
    <scope>NUCLEOTIDE SEQUENCE</scope>
    <source>
        <strain evidence="3">JCM 31740</strain>
    </source>
</reference>
<dbReference type="InterPro" id="IPR045851">
    <property type="entry name" value="AMP-bd_C_sf"/>
</dbReference>
<evidence type="ECO:0000313" key="4">
    <source>
        <dbReference type="Proteomes" id="UP000276741"/>
    </source>
</evidence>
<dbReference type="SUPFAM" id="SSF56801">
    <property type="entry name" value="Acetyl-CoA synthetase-like"/>
    <property type="match status" value="1"/>
</dbReference>
<reference evidence="4" key="2">
    <citation type="submission" date="2018-04" db="EMBL/GenBank/DDBJ databases">
        <title>Complete genome sequence of Sulfodiicoccus acidiphilus strain HS-1.</title>
        <authorList>
            <person name="Sakai H.D."/>
            <person name="Kurosawa N."/>
        </authorList>
    </citation>
    <scope>NUCLEOTIDE SEQUENCE [LARGE SCALE GENOMIC DNA]</scope>
    <source>
        <strain evidence="4">HS-1</strain>
    </source>
</reference>
<dbReference type="RefSeq" id="WP_229768100.1">
    <property type="nucleotide sequence ID" value="NZ_AP018553.1"/>
</dbReference>
<dbReference type="Gene3D" id="3.30.300.30">
    <property type="match status" value="1"/>
</dbReference>
<evidence type="ECO:0000313" key="2">
    <source>
        <dbReference type="EMBL" id="BBD73236.1"/>
    </source>
</evidence>
<proteinExistence type="predicted"/>
<dbReference type="Pfam" id="PF13193">
    <property type="entry name" value="AMP-binding_C"/>
    <property type="match status" value="1"/>
</dbReference>
<reference evidence="2" key="3">
    <citation type="journal article" date="2019" name="BMC Res. Notes">
        <title>Complete genome sequence of the Sulfodiicoccus acidiphilus strain HS-1T, the first crenarchaeon that lacks polB3, isolated from an acidic hot spring in Ohwaku-dani, Hakone, Japan.</title>
        <authorList>
            <person name="Sakai H.D."/>
            <person name="Kurosawa N."/>
        </authorList>
    </citation>
    <scope>NUCLEOTIDE SEQUENCE</scope>
    <source>
        <strain evidence="2">HS-1</strain>
    </source>
</reference>
<dbReference type="Proteomes" id="UP000616143">
    <property type="component" value="Unassembled WGS sequence"/>
</dbReference>
<dbReference type="AlphaFoldDB" id="A0A348B4Y4"/>
<keyword evidence="4" id="KW-1185">Reference proteome</keyword>
<dbReference type="Proteomes" id="UP000276741">
    <property type="component" value="Chromosome"/>
</dbReference>